<dbReference type="Gene3D" id="3.30.565.10">
    <property type="entry name" value="Histidine kinase-like ATPase, C-terminal domain"/>
    <property type="match status" value="1"/>
</dbReference>
<evidence type="ECO:0000256" key="4">
    <source>
        <dbReference type="SAM" id="Phobius"/>
    </source>
</evidence>
<dbReference type="CDD" id="cd00075">
    <property type="entry name" value="HATPase"/>
    <property type="match status" value="1"/>
</dbReference>
<protein>
    <recommendedName>
        <fullName evidence="2">histidine kinase</fullName>
        <ecNumber evidence="2">2.7.13.3</ecNumber>
    </recommendedName>
</protein>
<comment type="catalytic activity">
    <reaction evidence="1">
        <text>ATP + protein L-histidine = ADP + protein N-phospho-L-histidine.</text>
        <dbReference type="EC" id="2.7.13.3"/>
    </reaction>
</comment>
<dbReference type="Gene3D" id="1.10.287.130">
    <property type="match status" value="1"/>
</dbReference>
<evidence type="ECO:0000313" key="6">
    <source>
        <dbReference type="EMBL" id="CRH07807.1"/>
    </source>
</evidence>
<dbReference type="InterPro" id="IPR005467">
    <property type="entry name" value="His_kinase_dom"/>
</dbReference>
<keyword evidence="6" id="KW-0418">Kinase</keyword>
<dbReference type="EC" id="2.7.13.3" evidence="2"/>
<dbReference type="EMBL" id="LO017727">
    <property type="protein sequence ID" value="CRH07807.1"/>
    <property type="molecule type" value="Genomic_DNA"/>
</dbReference>
<proteinExistence type="predicted"/>
<evidence type="ECO:0000256" key="3">
    <source>
        <dbReference type="ARBA" id="ARBA00022553"/>
    </source>
</evidence>
<dbReference type="Pfam" id="PF00512">
    <property type="entry name" value="HisKA"/>
    <property type="match status" value="1"/>
</dbReference>
<dbReference type="InterPro" id="IPR029016">
    <property type="entry name" value="GAF-like_dom_sf"/>
</dbReference>
<dbReference type="Pfam" id="PF02518">
    <property type="entry name" value="HATPase_c"/>
    <property type="match status" value="1"/>
</dbReference>
<name>A0A1S7LNV1_MAGMO</name>
<dbReference type="GO" id="GO:0000155">
    <property type="term" value="F:phosphorelay sensor kinase activity"/>
    <property type="evidence" value="ECO:0007669"/>
    <property type="project" value="InterPro"/>
</dbReference>
<keyword evidence="3" id="KW-0597">Phosphoprotein</keyword>
<dbReference type="PRINTS" id="PR00344">
    <property type="entry name" value="BCTRLSENSOR"/>
</dbReference>
<feature type="transmembrane region" description="Helical" evidence="4">
    <location>
        <begin position="142"/>
        <end position="161"/>
    </location>
</feature>
<evidence type="ECO:0000256" key="1">
    <source>
        <dbReference type="ARBA" id="ARBA00000085"/>
    </source>
</evidence>
<dbReference type="SUPFAM" id="SSF47384">
    <property type="entry name" value="Homodimeric domain of signal transducing histidine kinase"/>
    <property type="match status" value="1"/>
</dbReference>
<dbReference type="PROSITE" id="PS50109">
    <property type="entry name" value="HIS_KIN"/>
    <property type="match status" value="1"/>
</dbReference>
<keyword evidence="4" id="KW-1133">Transmembrane helix</keyword>
<dbReference type="InterPro" id="IPR003661">
    <property type="entry name" value="HisK_dim/P_dom"/>
</dbReference>
<keyword evidence="4" id="KW-0472">Membrane</keyword>
<dbReference type="SMART" id="SM00388">
    <property type="entry name" value="HisKA"/>
    <property type="match status" value="1"/>
</dbReference>
<dbReference type="InterPro" id="IPR036890">
    <property type="entry name" value="HATPase_C_sf"/>
</dbReference>
<feature type="domain" description="Histidine kinase" evidence="5">
    <location>
        <begin position="420"/>
        <end position="637"/>
    </location>
</feature>
<evidence type="ECO:0000256" key="2">
    <source>
        <dbReference type="ARBA" id="ARBA00012438"/>
    </source>
</evidence>
<feature type="transmembrane region" description="Helical" evidence="4">
    <location>
        <begin position="12"/>
        <end position="32"/>
    </location>
</feature>
<dbReference type="PANTHER" id="PTHR43065">
    <property type="entry name" value="SENSOR HISTIDINE KINASE"/>
    <property type="match status" value="1"/>
</dbReference>
<dbReference type="SUPFAM" id="SSF55874">
    <property type="entry name" value="ATPase domain of HSP90 chaperone/DNA topoisomerase II/histidine kinase"/>
    <property type="match status" value="1"/>
</dbReference>
<gene>
    <name evidence="6" type="ORF">MAGMO_3675</name>
</gene>
<dbReference type="AlphaFoldDB" id="A0A1S7LNV1"/>
<reference evidence="6" key="1">
    <citation type="submission" date="2015-04" db="EMBL/GenBank/DDBJ databases">
        <authorList>
            <person name="Syromyatnikov M.Y."/>
            <person name="Popov V.N."/>
        </authorList>
    </citation>
    <scope>NUCLEOTIDE SEQUENCE</scope>
    <source>
        <strain evidence="6">MO-1</strain>
    </source>
</reference>
<keyword evidence="6" id="KW-0808">Transferase</keyword>
<dbReference type="SUPFAM" id="SSF55781">
    <property type="entry name" value="GAF domain-like"/>
    <property type="match status" value="1"/>
</dbReference>
<sequence length="644" mass="73411">MVWEKRELSRLLYAAVWVILAVVLLLGGFGIAQQQRDQLYDEERQQARTELHLIQAAVQSALQSGGYHEIQPFLEQWGESNPDVSLLRIVSATQTILGVYKTTKQAEVPLKLTTDFLYSYRGKATLTMVKDLAAKNEKSDLILMQIFVMEAIILAAFGIILRQNYKRRLEAELLAERTHHLDEINQRLQWEVVERQKAEANSRRSHRNQSAINTLLQSSLDNSNLDQQLTLALQLLTAISGQSDRGKAALFILEDDEHNYMLGAQEGLSNEEQHLYQRIPKSRALFHGAVVARKLKSIASHQMIEEGVESMIPTIYPHNAYIIPILLRHRAYGAIVLLVEAQLAFDQETLHFMESVATSLAGLIDKQEAENAVKKHQAEIERLNMDLEKRVKHAVTENRHKDMVMMRQSRMAAMGEMIGNIAHQWRQPLNALSLNLTNVEDAYNYGELNDAILQEQMHKAKRLIKQMSTTIDDFRNFFRPDKQRVRFEIGRVVKDALELVSATFSHHHIRLVFLGSEEVLWAFGYPNETVQVLMIILNNAKDAIHEVGLEDGQVVVKIEKNIDNQAIISIKDNGVGIPQEIMDRLFDPFFTTKTERQGTGIGLYMAKMIVEENMEGTIFVESDENGAAFYVQLPLAKTDYENDM</sequence>
<dbReference type="InterPro" id="IPR004358">
    <property type="entry name" value="Sig_transdc_His_kin-like_C"/>
</dbReference>
<dbReference type="PANTHER" id="PTHR43065:SF42">
    <property type="entry name" value="TWO-COMPONENT SENSOR PPRA"/>
    <property type="match status" value="1"/>
</dbReference>
<dbReference type="InterPro" id="IPR003594">
    <property type="entry name" value="HATPase_dom"/>
</dbReference>
<accession>A0A1S7LNV1</accession>
<organism evidence="6">
    <name type="scientific">Magnetococcus massalia (strain MO-1)</name>
    <dbReference type="NCBI Taxonomy" id="451514"/>
    <lineage>
        <taxon>Bacteria</taxon>
        <taxon>Pseudomonadati</taxon>
        <taxon>Pseudomonadota</taxon>
        <taxon>Magnetococcia</taxon>
        <taxon>Magnetococcales</taxon>
        <taxon>Magnetococcaceae</taxon>
        <taxon>Magnetococcus</taxon>
    </lineage>
</organism>
<evidence type="ECO:0000259" key="5">
    <source>
        <dbReference type="PROSITE" id="PS50109"/>
    </source>
</evidence>
<dbReference type="Gene3D" id="3.30.450.40">
    <property type="match status" value="1"/>
</dbReference>
<dbReference type="SMART" id="SM00387">
    <property type="entry name" value="HATPase_c"/>
    <property type="match status" value="1"/>
</dbReference>
<dbReference type="InterPro" id="IPR036097">
    <property type="entry name" value="HisK_dim/P_sf"/>
</dbReference>
<keyword evidence="4" id="KW-0812">Transmembrane</keyword>
<dbReference type="CDD" id="cd00082">
    <property type="entry name" value="HisKA"/>
    <property type="match status" value="1"/>
</dbReference>